<sequence length="256" mass="29670">MKIIDESQMFITLTLMNHNGNVSGISSIDTREKTPPSNKYTPKKLQEFNYHISSFPLYKSHYTFREIMYKLYCEGKEKSFSRGIYEHEFHKMNICFNEPKVDMCHRCGVLQVKAKFATMNNTAGEDINEELAVHHMEADKDKKFALSDNSLLCYMFDLQQCLPSPYSNTLVSFYERFPWTHNLTMHETSIASVTCFMWHETEGAQLVSLTLEVKQVTLYSDTCGGQNKNSHVSAMSLFAMQKNQHLIIVDHKFLVK</sequence>
<reference evidence="1 2" key="1">
    <citation type="submission" date="2023-02" db="EMBL/GenBank/DDBJ databases">
        <title>LHISI_Scaffold_Assembly.</title>
        <authorList>
            <person name="Stuart O.P."/>
            <person name="Cleave R."/>
            <person name="Magrath M.J.L."/>
            <person name="Mikheyev A.S."/>
        </authorList>
    </citation>
    <scope>NUCLEOTIDE SEQUENCE [LARGE SCALE GENOMIC DNA]</scope>
    <source>
        <strain evidence="1">Daus_M_001</strain>
        <tissue evidence="1">Leg muscle</tissue>
    </source>
</reference>
<dbReference type="EMBL" id="JARBHB010000004">
    <property type="protein sequence ID" value="KAJ8884925.1"/>
    <property type="molecule type" value="Genomic_DNA"/>
</dbReference>
<protein>
    <submittedName>
        <fullName evidence="1">Uncharacterized protein</fullName>
    </submittedName>
</protein>
<keyword evidence="2" id="KW-1185">Reference proteome</keyword>
<gene>
    <name evidence="1" type="ORF">PR048_011121</name>
</gene>
<dbReference type="PANTHER" id="PTHR10773:SF19">
    <property type="match status" value="1"/>
</dbReference>
<comment type="caution">
    <text evidence="1">The sequence shown here is derived from an EMBL/GenBank/DDBJ whole genome shotgun (WGS) entry which is preliminary data.</text>
</comment>
<evidence type="ECO:0000313" key="1">
    <source>
        <dbReference type="EMBL" id="KAJ8884925.1"/>
    </source>
</evidence>
<organism evidence="1 2">
    <name type="scientific">Dryococelus australis</name>
    <dbReference type="NCBI Taxonomy" id="614101"/>
    <lineage>
        <taxon>Eukaryota</taxon>
        <taxon>Metazoa</taxon>
        <taxon>Ecdysozoa</taxon>
        <taxon>Arthropoda</taxon>
        <taxon>Hexapoda</taxon>
        <taxon>Insecta</taxon>
        <taxon>Pterygota</taxon>
        <taxon>Neoptera</taxon>
        <taxon>Polyneoptera</taxon>
        <taxon>Phasmatodea</taxon>
        <taxon>Verophasmatodea</taxon>
        <taxon>Anareolatae</taxon>
        <taxon>Phasmatidae</taxon>
        <taxon>Eurycanthinae</taxon>
        <taxon>Dryococelus</taxon>
    </lineage>
</organism>
<proteinExistence type="predicted"/>
<evidence type="ECO:0000313" key="2">
    <source>
        <dbReference type="Proteomes" id="UP001159363"/>
    </source>
</evidence>
<dbReference type="Proteomes" id="UP001159363">
    <property type="component" value="Chromosome X"/>
</dbReference>
<name>A0ABQ9HKP0_9NEOP</name>
<accession>A0ABQ9HKP0</accession>
<dbReference type="PANTHER" id="PTHR10773">
    <property type="entry name" value="DNA-DIRECTED RNA POLYMERASES I, II, AND III SUBUNIT RPABC2"/>
    <property type="match status" value="1"/>
</dbReference>